<protein>
    <submittedName>
        <fullName evidence="2">Uncharacterized protein</fullName>
    </submittedName>
</protein>
<gene>
    <name evidence="2" type="ORF">AMECASPLE_021758</name>
</gene>
<evidence type="ECO:0000313" key="2">
    <source>
        <dbReference type="EMBL" id="MEQ2288349.1"/>
    </source>
</evidence>
<name>A0ABV0Y3X8_9TELE</name>
<feature type="region of interest" description="Disordered" evidence="1">
    <location>
        <begin position="62"/>
        <end position="106"/>
    </location>
</feature>
<reference evidence="2 3" key="1">
    <citation type="submission" date="2021-06" db="EMBL/GenBank/DDBJ databases">
        <authorList>
            <person name="Palmer J.M."/>
        </authorList>
    </citation>
    <scope>NUCLEOTIDE SEQUENCE [LARGE SCALE GENOMIC DNA]</scope>
    <source>
        <strain evidence="2 3">AS_MEX2019</strain>
        <tissue evidence="2">Muscle</tissue>
    </source>
</reference>
<feature type="compositionally biased region" description="Pro residues" evidence="1">
    <location>
        <begin position="69"/>
        <end position="87"/>
    </location>
</feature>
<keyword evidence="3" id="KW-1185">Reference proteome</keyword>
<comment type="caution">
    <text evidence="2">The sequence shown here is derived from an EMBL/GenBank/DDBJ whole genome shotgun (WGS) entry which is preliminary data.</text>
</comment>
<evidence type="ECO:0000256" key="1">
    <source>
        <dbReference type="SAM" id="MobiDB-lite"/>
    </source>
</evidence>
<proteinExistence type="predicted"/>
<organism evidence="2 3">
    <name type="scientific">Ameca splendens</name>
    <dbReference type="NCBI Taxonomy" id="208324"/>
    <lineage>
        <taxon>Eukaryota</taxon>
        <taxon>Metazoa</taxon>
        <taxon>Chordata</taxon>
        <taxon>Craniata</taxon>
        <taxon>Vertebrata</taxon>
        <taxon>Euteleostomi</taxon>
        <taxon>Actinopterygii</taxon>
        <taxon>Neopterygii</taxon>
        <taxon>Teleostei</taxon>
        <taxon>Neoteleostei</taxon>
        <taxon>Acanthomorphata</taxon>
        <taxon>Ovalentaria</taxon>
        <taxon>Atherinomorphae</taxon>
        <taxon>Cyprinodontiformes</taxon>
        <taxon>Goodeidae</taxon>
        <taxon>Ameca</taxon>
    </lineage>
</organism>
<evidence type="ECO:0000313" key="3">
    <source>
        <dbReference type="Proteomes" id="UP001469553"/>
    </source>
</evidence>
<accession>A0ABV0Y3X8</accession>
<dbReference type="EMBL" id="JAHRIP010020704">
    <property type="protein sequence ID" value="MEQ2288349.1"/>
    <property type="molecule type" value="Genomic_DNA"/>
</dbReference>
<sequence length="106" mass="11554">MSYLYAQTVQELQMFPDDPDEPDGGEEIILEDVEASEEDRLLDILEEGLDEGFGELAEDLLSPSLQTPPFQPPSAPCFSSFPPPPPHSLQGASGDQEVSRHLAVTV</sequence>
<dbReference type="Proteomes" id="UP001469553">
    <property type="component" value="Unassembled WGS sequence"/>
</dbReference>